<dbReference type="Gene3D" id="1.10.510.10">
    <property type="entry name" value="Transferase(Phosphotransferase) domain 1"/>
    <property type="match status" value="1"/>
</dbReference>
<keyword evidence="2" id="KW-0723">Serine/threonine-protein kinase</keyword>
<dbReference type="InterPro" id="IPR000719">
    <property type="entry name" value="Prot_kinase_dom"/>
</dbReference>
<dbReference type="SUPFAM" id="SSF56112">
    <property type="entry name" value="Protein kinase-like (PK-like)"/>
    <property type="match status" value="1"/>
</dbReference>
<keyword evidence="7" id="KW-0812">Transmembrane</keyword>
<dbReference type="GO" id="GO:0004674">
    <property type="term" value="F:protein serine/threonine kinase activity"/>
    <property type="evidence" value="ECO:0007669"/>
    <property type="project" value="UniProtKB-KW"/>
</dbReference>
<evidence type="ECO:0000256" key="7">
    <source>
        <dbReference type="SAM" id="Phobius"/>
    </source>
</evidence>
<evidence type="ECO:0000313" key="9">
    <source>
        <dbReference type="EMBL" id="ANN20016.1"/>
    </source>
</evidence>
<organism evidence="9 10">
    <name type="scientific">Amycolatopsis orientalis</name>
    <name type="common">Nocardia orientalis</name>
    <dbReference type="NCBI Taxonomy" id="31958"/>
    <lineage>
        <taxon>Bacteria</taxon>
        <taxon>Bacillati</taxon>
        <taxon>Actinomycetota</taxon>
        <taxon>Actinomycetes</taxon>
        <taxon>Pseudonocardiales</taxon>
        <taxon>Pseudonocardiaceae</taxon>
        <taxon>Amycolatopsis</taxon>
    </lineage>
</organism>
<keyword evidence="5" id="KW-0418">Kinase</keyword>
<reference evidence="9 10" key="1">
    <citation type="journal article" date="2015" name="Genome Announc.">
        <title>Draft Genome Sequence of Norvancomycin-Producing Strain Amycolatopsis orientalis CPCC200066.</title>
        <authorList>
            <person name="Lei X."/>
            <person name="Yuan F."/>
            <person name="Shi Y."/>
            <person name="Li X."/>
            <person name="Wang L."/>
            <person name="Hong B."/>
        </authorList>
    </citation>
    <scope>NUCLEOTIDE SEQUENCE [LARGE SCALE GENOMIC DNA]</scope>
    <source>
        <strain evidence="9 10">B-37</strain>
    </source>
</reference>
<sequence>MGTMDDDELVPLGEGPVATVLAGMDEATGEAFALKVYPGRVDRRVRGELDKELSALNSLSELGTVLIPAEAKELPDGRFGVRMELCTQSLADLVRTFGPLSLQDVLSLGEALATTLAAAHQAGVVHGGMTPGNVLFRASGAPVLADFGLALRQAFPGDSEVGFLAPETITDGVLDERTDLYGLGALLYFALTGRSPAREEPGETVDELTLRVLSGPVPPIDRPGLPSGLAPLVTSLLARDPGARPIDATLVATRLGATPGTAATPRPLGAPILDFGPEHARSRRKGKTWLITGIAAGVVVLAAAAVLVLRNRPSELNVPPASGAPVTSGPTTTAKPVRIELANPVDHGDYVELSWSGTDSTLHYAVIVAGMDLPRKTRYVEGATTSKIEVERGRQYCFVVQATDGLQPYESESKGIRGARCVR</sequence>
<evidence type="ECO:0000256" key="4">
    <source>
        <dbReference type="ARBA" id="ARBA00022741"/>
    </source>
</evidence>
<dbReference type="SMART" id="SM00220">
    <property type="entry name" value="S_TKc"/>
    <property type="match status" value="1"/>
</dbReference>
<dbReference type="PANTHER" id="PTHR43289">
    <property type="entry name" value="MITOGEN-ACTIVATED PROTEIN KINASE KINASE KINASE 20-RELATED"/>
    <property type="match status" value="1"/>
</dbReference>
<accession>A0A193C611</accession>
<dbReference type="PROSITE" id="PS50011">
    <property type="entry name" value="PROTEIN_KINASE_DOM"/>
    <property type="match status" value="1"/>
</dbReference>
<evidence type="ECO:0000256" key="2">
    <source>
        <dbReference type="ARBA" id="ARBA00022527"/>
    </source>
</evidence>
<keyword evidence="10" id="KW-1185">Reference proteome</keyword>
<dbReference type="AlphaFoldDB" id="A0A193C611"/>
<dbReference type="Pfam" id="PF00069">
    <property type="entry name" value="Pkinase"/>
    <property type="match status" value="1"/>
</dbReference>
<evidence type="ECO:0000256" key="5">
    <source>
        <dbReference type="ARBA" id="ARBA00022777"/>
    </source>
</evidence>
<keyword evidence="7" id="KW-1133">Transmembrane helix</keyword>
<dbReference type="InterPro" id="IPR011009">
    <property type="entry name" value="Kinase-like_dom_sf"/>
</dbReference>
<evidence type="ECO:0000256" key="3">
    <source>
        <dbReference type="ARBA" id="ARBA00022679"/>
    </source>
</evidence>
<proteinExistence type="predicted"/>
<name>A0A193C611_AMYOR</name>
<dbReference type="PANTHER" id="PTHR43289:SF6">
    <property type="entry name" value="SERINE_THREONINE-PROTEIN KINASE NEKL-3"/>
    <property type="match status" value="1"/>
</dbReference>
<protein>
    <recommendedName>
        <fullName evidence="1">non-specific serine/threonine protein kinase</fullName>
        <ecNumber evidence="1">2.7.11.1</ecNumber>
    </recommendedName>
</protein>
<gene>
    <name evidence="9" type="ORF">SD37_33365</name>
</gene>
<keyword evidence="7" id="KW-0472">Membrane</keyword>
<dbReference type="Proteomes" id="UP000093695">
    <property type="component" value="Chromosome"/>
</dbReference>
<keyword evidence="6" id="KW-0067">ATP-binding</keyword>
<evidence type="ECO:0000259" key="8">
    <source>
        <dbReference type="PROSITE" id="PS50011"/>
    </source>
</evidence>
<dbReference type="STRING" id="31958.SD37_33365"/>
<dbReference type="GO" id="GO:0005524">
    <property type="term" value="F:ATP binding"/>
    <property type="evidence" value="ECO:0007669"/>
    <property type="project" value="UniProtKB-KW"/>
</dbReference>
<evidence type="ECO:0000256" key="1">
    <source>
        <dbReference type="ARBA" id="ARBA00012513"/>
    </source>
</evidence>
<keyword evidence="3" id="KW-0808">Transferase</keyword>
<keyword evidence="4" id="KW-0547">Nucleotide-binding</keyword>
<feature type="domain" description="Protein kinase" evidence="8">
    <location>
        <begin position="6"/>
        <end position="261"/>
    </location>
</feature>
<dbReference type="EMBL" id="CP016174">
    <property type="protein sequence ID" value="ANN20016.1"/>
    <property type="molecule type" value="Genomic_DNA"/>
</dbReference>
<dbReference type="KEGG" id="aori:SD37_33365"/>
<feature type="transmembrane region" description="Helical" evidence="7">
    <location>
        <begin position="289"/>
        <end position="309"/>
    </location>
</feature>
<evidence type="ECO:0000313" key="10">
    <source>
        <dbReference type="Proteomes" id="UP000093695"/>
    </source>
</evidence>
<dbReference type="EC" id="2.7.11.1" evidence="1"/>
<evidence type="ECO:0000256" key="6">
    <source>
        <dbReference type="ARBA" id="ARBA00022840"/>
    </source>
</evidence>